<comment type="caution">
    <text evidence="2">The sequence shown here is derived from an EMBL/GenBank/DDBJ whole genome shotgun (WGS) entry which is preliminary data.</text>
</comment>
<feature type="region of interest" description="Disordered" evidence="1">
    <location>
        <begin position="72"/>
        <end position="95"/>
    </location>
</feature>
<feature type="region of interest" description="Disordered" evidence="1">
    <location>
        <begin position="1"/>
        <end position="28"/>
    </location>
</feature>
<gene>
    <name evidence="2" type="ORF">G6F50_014013</name>
</gene>
<reference evidence="2 3" key="1">
    <citation type="journal article" date="2020" name="Microb. Genom.">
        <title>Genetic diversity of clinical and environmental Mucorales isolates obtained from an investigation of mucormycosis cases among solid organ transplant recipients.</title>
        <authorList>
            <person name="Nguyen M.H."/>
            <person name="Kaul D."/>
            <person name="Muto C."/>
            <person name="Cheng S.J."/>
            <person name="Richter R.A."/>
            <person name="Bruno V.M."/>
            <person name="Liu G."/>
            <person name="Beyhan S."/>
            <person name="Sundermann A.J."/>
            <person name="Mounaud S."/>
            <person name="Pasculle A.W."/>
            <person name="Nierman W.C."/>
            <person name="Driscoll E."/>
            <person name="Cumbie R."/>
            <person name="Clancy C.J."/>
            <person name="Dupont C.L."/>
        </authorList>
    </citation>
    <scope>NUCLEOTIDE SEQUENCE [LARGE SCALE GENOMIC DNA]</scope>
    <source>
        <strain evidence="2 3">GL24</strain>
    </source>
</reference>
<evidence type="ECO:0000256" key="1">
    <source>
        <dbReference type="SAM" id="MobiDB-lite"/>
    </source>
</evidence>
<organism evidence="2 3">
    <name type="scientific">Rhizopus delemar</name>
    <dbReference type="NCBI Taxonomy" id="936053"/>
    <lineage>
        <taxon>Eukaryota</taxon>
        <taxon>Fungi</taxon>
        <taxon>Fungi incertae sedis</taxon>
        <taxon>Mucoromycota</taxon>
        <taxon>Mucoromycotina</taxon>
        <taxon>Mucoromycetes</taxon>
        <taxon>Mucorales</taxon>
        <taxon>Mucorineae</taxon>
        <taxon>Rhizopodaceae</taxon>
        <taxon>Rhizopus</taxon>
    </lineage>
</organism>
<keyword evidence="3" id="KW-1185">Reference proteome</keyword>
<sequence>MDVELAEQAEEIAAEEPGRELAEGGIGIGVGAAGHRHHRGELGVGPCAAGAADGGPHERQHDRRAGVVVGGLAGDDEDAAADHRADAEGGQPPGAEVAAQAEAVGVFMGGMRVLGGPQLLEHVWWSCRSAP</sequence>
<evidence type="ECO:0000313" key="2">
    <source>
        <dbReference type="EMBL" id="KAG1543241.1"/>
    </source>
</evidence>
<name>A0A9P6YA91_9FUNG</name>
<proteinExistence type="predicted"/>
<dbReference type="EMBL" id="JAANIU010006182">
    <property type="protein sequence ID" value="KAG1543241.1"/>
    <property type="molecule type" value="Genomic_DNA"/>
</dbReference>
<dbReference type="Proteomes" id="UP000740926">
    <property type="component" value="Unassembled WGS sequence"/>
</dbReference>
<accession>A0A9P6YA91</accession>
<protein>
    <submittedName>
        <fullName evidence="2">Uncharacterized protein</fullName>
    </submittedName>
</protein>
<feature type="compositionally biased region" description="Acidic residues" evidence="1">
    <location>
        <begin position="1"/>
        <end position="14"/>
    </location>
</feature>
<evidence type="ECO:0000313" key="3">
    <source>
        <dbReference type="Proteomes" id="UP000740926"/>
    </source>
</evidence>
<dbReference type="AlphaFoldDB" id="A0A9P6YA91"/>